<reference evidence="15 17" key="1">
    <citation type="submission" date="2015-04" db="EMBL/GenBank/DDBJ databases">
        <title>The draft genome sequence of Roseovarius indicus B108T.</title>
        <authorList>
            <person name="Li G."/>
            <person name="Lai Q."/>
            <person name="Shao Z."/>
            <person name="Yan P."/>
        </authorList>
    </citation>
    <scope>NUCLEOTIDE SEQUENCE [LARGE SCALE GENOMIC DNA]</scope>
    <source>
        <strain evidence="15 17">B108</strain>
    </source>
</reference>
<keyword evidence="7" id="KW-0443">Lipid metabolism</keyword>
<evidence type="ECO:0000256" key="8">
    <source>
        <dbReference type="ARBA" id="ARBA00023140"/>
    </source>
</evidence>
<evidence type="ECO:0000256" key="2">
    <source>
        <dbReference type="ARBA" id="ARBA00005005"/>
    </source>
</evidence>
<keyword evidence="6" id="KW-0520">NAD</keyword>
<dbReference type="GO" id="GO:0003857">
    <property type="term" value="F:(3S)-3-hydroxyacyl-CoA dehydrogenase (NAD+) activity"/>
    <property type="evidence" value="ECO:0007669"/>
    <property type="project" value="UniProtKB-EC"/>
</dbReference>
<dbReference type="AlphaFoldDB" id="A0A0T5P1L0"/>
<name>A0A0T5P1L0_9RHOB</name>
<dbReference type="InterPro" id="IPR029045">
    <property type="entry name" value="ClpP/crotonase-like_dom_sf"/>
</dbReference>
<comment type="catalytic activity">
    <reaction evidence="12">
        <text>a (3S)-3-hydroxyacyl-CoA + NAD(+) = a 3-oxoacyl-CoA + NADH + H(+)</text>
        <dbReference type="Rhea" id="RHEA:22432"/>
        <dbReference type="ChEBI" id="CHEBI:15378"/>
        <dbReference type="ChEBI" id="CHEBI:57318"/>
        <dbReference type="ChEBI" id="CHEBI:57540"/>
        <dbReference type="ChEBI" id="CHEBI:57945"/>
        <dbReference type="ChEBI" id="CHEBI:90726"/>
        <dbReference type="EC" id="1.1.1.35"/>
    </reaction>
</comment>
<keyword evidence="8" id="KW-0576">Peroxisome</keyword>
<dbReference type="InterPro" id="IPR006108">
    <property type="entry name" value="3HC_DH_C"/>
</dbReference>
<evidence type="ECO:0000256" key="11">
    <source>
        <dbReference type="ARBA" id="ARBA00023268"/>
    </source>
</evidence>
<organism evidence="15 17">
    <name type="scientific">Roseovarius indicus</name>
    <dbReference type="NCBI Taxonomy" id="540747"/>
    <lineage>
        <taxon>Bacteria</taxon>
        <taxon>Pseudomonadati</taxon>
        <taxon>Pseudomonadota</taxon>
        <taxon>Alphaproteobacteria</taxon>
        <taxon>Rhodobacterales</taxon>
        <taxon>Roseobacteraceae</taxon>
        <taxon>Roseovarius</taxon>
    </lineage>
</organism>
<dbReference type="Gene3D" id="1.10.1040.50">
    <property type="match status" value="1"/>
</dbReference>
<dbReference type="EMBL" id="LAXI01000029">
    <property type="protein sequence ID" value="KRS15010.1"/>
    <property type="molecule type" value="Genomic_DNA"/>
</dbReference>
<keyword evidence="4" id="KW-0442">Lipid degradation</keyword>
<dbReference type="Pfam" id="PF00378">
    <property type="entry name" value="ECH_1"/>
    <property type="match status" value="1"/>
</dbReference>
<comment type="pathway">
    <text evidence="2">Lipid metabolism; fatty acid beta-oxidation.</text>
</comment>
<dbReference type="Pfam" id="PF00725">
    <property type="entry name" value="3HCDH"/>
    <property type="match status" value="2"/>
</dbReference>
<dbReference type="EMBL" id="CP031598">
    <property type="protein sequence ID" value="QEW25323.1"/>
    <property type="molecule type" value="Genomic_DNA"/>
</dbReference>
<accession>A0A0T5P1L0</accession>
<dbReference type="Gene3D" id="3.40.50.720">
    <property type="entry name" value="NAD(P)-binding Rossmann-like Domain"/>
    <property type="match status" value="1"/>
</dbReference>
<evidence type="ECO:0000256" key="7">
    <source>
        <dbReference type="ARBA" id="ARBA00023098"/>
    </source>
</evidence>
<evidence type="ECO:0000259" key="13">
    <source>
        <dbReference type="Pfam" id="PF00725"/>
    </source>
</evidence>
<proteinExistence type="predicted"/>
<dbReference type="Proteomes" id="UP000051401">
    <property type="component" value="Unassembled WGS sequence"/>
</dbReference>
<dbReference type="UniPathway" id="UPA00659"/>
<dbReference type="GO" id="GO:0006635">
    <property type="term" value="P:fatty acid beta-oxidation"/>
    <property type="evidence" value="ECO:0007669"/>
    <property type="project" value="UniProtKB-UniPathway"/>
</dbReference>
<keyword evidence="5" id="KW-0560">Oxidoreductase</keyword>
<dbReference type="InterPro" id="IPR036291">
    <property type="entry name" value="NAD(P)-bd_dom_sf"/>
</dbReference>
<dbReference type="Proteomes" id="UP000325785">
    <property type="component" value="Chromosome"/>
</dbReference>
<evidence type="ECO:0000256" key="3">
    <source>
        <dbReference type="ARBA" id="ARBA00022832"/>
    </source>
</evidence>
<evidence type="ECO:0000256" key="9">
    <source>
        <dbReference type="ARBA" id="ARBA00023235"/>
    </source>
</evidence>
<dbReference type="FunFam" id="3.40.50.720:FF:000009">
    <property type="entry name" value="Fatty oxidation complex, alpha subunit"/>
    <property type="match status" value="1"/>
</dbReference>
<dbReference type="SUPFAM" id="SSF51735">
    <property type="entry name" value="NAD(P)-binding Rossmann-fold domains"/>
    <property type="match status" value="1"/>
</dbReference>
<dbReference type="Gene3D" id="3.90.226.10">
    <property type="entry name" value="2-enoyl-CoA Hydratase, Chain A, domain 1"/>
    <property type="match status" value="1"/>
</dbReference>
<evidence type="ECO:0000256" key="10">
    <source>
        <dbReference type="ARBA" id="ARBA00023239"/>
    </source>
</evidence>
<dbReference type="GO" id="GO:0070403">
    <property type="term" value="F:NAD+ binding"/>
    <property type="evidence" value="ECO:0007669"/>
    <property type="project" value="InterPro"/>
</dbReference>
<evidence type="ECO:0000256" key="6">
    <source>
        <dbReference type="ARBA" id="ARBA00023027"/>
    </source>
</evidence>
<evidence type="ECO:0000256" key="12">
    <source>
        <dbReference type="ARBA" id="ARBA00049556"/>
    </source>
</evidence>
<evidence type="ECO:0000313" key="16">
    <source>
        <dbReference type="EMBL" id="QEW25323.1"/>
    </source>
</evidence>
<dbReference type="Pfam" id="PF02737">
    <property type="entry name" value="3HCDH_N"/>
    <property type="match status" value="1"/>
</dbReference>
<reference evidence="16 18" key="2">
    <citation type="submission" date="2018-08" db="EMBL/GenBank/DDBJ databases">
        <title>Genetic Globetrotter - A new plasmid hitch-hiking vast phylogenetic and geographic distances.</title>
        <authorList>
            <person name="Vollmers J."/>
            <person name="Petersen J."/>
        </authorList>
    </citation>
    <scope>NUCLEOTIDE SEQUENCE [LARGE SCALE GENOMIC DNA]</scope>
    <source>
        <strain evidence="16 18">DSM 26383</strain>
    </source>
</reference>
<keyword evidence="10" id="KW-0456">Lyase</keyword>
<dbReference type="SUPFAM" id="SSF48179">
    <property type="entry name" value="6-phosphogluconate dehydrogenase C-terminal domain-like"/>
    <property type="match status" value="2"/>
</dbReference>
<evidence type="ECO:0000256" key="4">
    <source>
        <dbReference type="ARBA" id="ARBA00022963"/>
    </source>
</evidence>
<dbReference type="OrthoDB" id="9771883at2"/>
<dbReference type="KEGG" id="rid:RIdsm_01109"/>
<feature type="domain" description="3-hydroxyacyl-CoA dehydrogenase NAD binding" evidence="14">
    <location>
        <begin position="303"/>
        <end position="478"/>
    </location>
</feature>
<dbReference type="InterPro" id="IPR001753">
    <property type="entry name" value="Enoyl-CoA_hydra/iso"/>
</dbReference>
<keyword evidence="17" id="KW-1185">Reference proteome</keyword>
<dbReference type="STRING" id="540747.SAMN04488031_106211"/>
<feature type="domain" description="3-hydroxyacyl-CoA dehydrogenase C-terminal" evidence="13">
    <location>
        <begin position="609"/>
        <end position="693"/>
    </location>
</feature>
<protein>
    <submittedName>
        <fullName evidence="16">Fatty acid oxidation complex subunit alpha</fullName>
    </submittedName>
</protein>
<keyword evidence="3" id="KW-0276">Fatty acid metabolism</keyword>
<feature type="domain" description="3-hydroxyacyl-CoA dehydrogenase C-terminal" evidence="13">
    <location>
        <begin position="483"/>
        <end position="576"/>
    </location>
</feature>
<keyword evidence="9" id="KW-0413">Isomerase</keyword>
<dbReference type="InterPro" id="IPR008927">
    <property type="entry name" value="6-PGluconate_DH-like_C_sf"/>
</dbReference>
<dbReference type="InterPro" id="IPR006176">
    <property type="entry name" value="3-OHacyl-CoA_DH_NAD-bd"/>
</dbReference>
<sequence>MGEFITSEPWAKDPRILLMHFNNPPVNAFSIGAPKEMLETIRQAEADPAIGAVLLVPGGKGIMGGADIRVQGIAWPKGQPILNDLIEAIDTEIEKPVAILHRNVALGGAIELSLACRYRFAIPGTKVGQPEAKIGIPPGAGGTQRLTRLIGADRALPIIVSGDPIRVEEAIEYGWIDAIFDDATAVDEAAAVIVKDLDAGVARPRVREMEATVQNPGIFAEARERAAKRARHQLAPVACIDCVEAATTMPFHVGMAYERKRYLECVTSDQAKSLRHSFFAEREARKIPGISRDIEKRQIAQGAVIGAGTMGAGIAMCFANAGIPVRLYEREEAALERGLARIKSLYEGMAKKGRISAEAAAERTGLISGTLAMEDLGTADIVVEAAFEDIDVKKQIFGTLGSVAKPGAILATNTSYLDVNEIAAATQGREADVLGMHFFSPAHIMKLLEVVRADKTAPEVLATALELGTKLGKTAVVAGVCHGFIGNRMFAKYNRESEFLLQEGATVEQVDNALTNFGMAMGPFTVRDMAGLDISWAMRKSTAHLRDPKERYSKVGDLVCEEGWYGQKNGKGFYVYEDGKRLPNPDLEAIIDASAKEAGITRGTVSDEMIIERCIYALINEAAKILEEGVALRSSDIDLTYMNGYGFPRWRGGPLFWADTIGPRRVLGGINYFNTIHDFWEPAQLLVRMAAEGGTFAEWDKENAQ</sequence>
<dbReference type="GO" id="GO:0004300">
    <property type="term" value="F:enoyl-CoA hydratase activity"/>
    <property type="evidence" value="ECO:0007669"/>
    <property type="project" value="UniProtKB-ARBA"/>
</dbReference>
<gene>
    <name evidence="16" type="primary">fadB_2</name>
    <name evidence="16" type="ORF">RIdsm_01109</name>
    <name evidence="15" type="ORF">XM52_25895</name>
</gene>
<evidence type="ECO:0000313" key="15">
    <source>
        <dbReference type="EMBL" id="KRS15010.1"/>
    </source>
</evidence>
<dbReference type="RefSeq" id="WP_057821043.1">
    <property type="nucleotide sequence ID" value="NZ_CP031598.1"/>
</dbReference>
<dbReference type="PATRIC" id="fig|540747.5.peg.3539"/>
<keyword evidence="11" id="KW-0511">Multifunctional enzyme</keyword>
<evidence type="ECO:0000313" key="18">
    <source>
        <dbReference type="Proteomes" id="UP000325785"/>
    </source>
</evidence>
<dbReference type="GO" id="GO:0016853">
    <property type="term" value="F:isomerase activity"/>
    <property type="evidence" value="ECO:0007669"/>
    <property type="project" value="UniProtKB-KW"/>
</dbReference>
<evidence type="ECO:0000256" key="1">
    <source>
        <dbReference type="ARBA" id="ARBA00004275"/>
    </source>
</evidence>
<dbReference type="CDD" id="cd06558">
    <property type="entry name" value="crotonase-like"/>
    <property type="match status" value="1"/>
</dbReference>
<dbReference type="SUPFAM" id="SSF52096">
    <property type="entry name" value="ClpP/crotonase"/>
    <property type="match status" value="1"/>
</dbReference>
<dbReference type="FunFam" id="1.10.1040.50:FF:000006">
    <property type="entry name" value="Peroxisomal bifunctional enzyme"/>
    <property type="match status" value="1"/>
</dbReference>
<comment type="subcellular location">
    <subcellularLocation>
        <location evidence="1">Peroxisome</location>
    </subcellularLocation>
</comment>
<evidence type="ECO:0000313" key="17">
    <source>
        <dbReference type="Proteomes" id="UP000051401"/>
    </source>
</evidence>
<evidence type="ECO:0000256" key="5">
    <source>
        <dbReference type="ARBA" id="ARBA00023002"/>
    </source>
</evidence>
<evidence type="ECO:0000259" key="14">
    <source>
        <dbReference type="Pfam" id="PF02737"/>
    </source>
</evidence>
<dbReference type="PANTHER" id="PTHR23309">
    <property type="entry name" value="3-HYDROXYACYL-COA DEHYROGENASE"/>
    <property type="match status" value="1"/>
</dbReference>